<keyword evidence="3" id="KW-1185">Reference proteome</keyword>
<evidence type="ECO:0000256" key="1">
    <source>
        <dbReference type="SAM" id="SignalP"/>
    </source>
</evidence>
<dbReference type="AlphaFoldDB" id="A0A2V1DW69"/>
<feature type="chain" id="PRO_5016059407" evidence="1">
    <location>
        <begin position="18"/>
        <end position="65"/>
    </location>
</feature>
<dbReference type="EMBL" id="KZ805344">
    <property type="protein sequence ID" value="PVI02359.1"/>
    <property type="molecule type" value="Genomic_DNA"/>
</dbReference>
<protein>
    <submittedName>
        <fullName evidence="2">Uncharacterized protein</fullName>
    </submittedName>
</protein>
<evidence type="ECO:0000313" key="3">
    <source>
        <dbReference type="Proteomes" id="UP000244855"/>
    </source>
</evidence>
<evidence type="ECO:0000313" key="2">
    <source>
        <dbReference type="EMBL" id="PVI02359.1"/>
    </source>
</evidence>
<feature type="signal peptide" evidence="1">
    <location>
        <begin position="1"/>
        <end position="17"/>
    </location>
</feature>
<proteinExistence type="predicted"/>
<sequence>MKLSAIIALAMATVTLASPAAFSLERSTKATRDADGATILSPCIECPCDGFTGYCTCVPNGCCCT</sequence>
<gene>
    <name evidence="2" type="ORF">DM02DRAFT_523111</name>
</gene>
<dbReference type="OrthoDB" id="3775508at2759"/>
<keyword evidence="1" id="KW-0732">Signal</keyword>
<organism evidence="2 3">
    <name type="scientific">Periconia macrospinosa</name>
    <dbReference type="NCBI Taxonomy" id="97972"/>
    <lineage>
        <taxon>Eukaryota</taxon>
        <taxon>Fungi</taxon>
        <taxon>Dikarya</taxon>
        <taxon>Ascomycota</taxon>
        <taxon>Pezizomycotina</taxon>
        <taxon>Dothideomycetes</taxon>
        <taxon>Pleosporomycetidae</taxon>
        <taxon>Pleosporales</taxon>
        <taxon>Massarineae</taxon>
        <taxon>Periconiaceae</taxon>
        <taxon>Periconia</taxon>
    </lineage>
</organism>
<name>A0A2V1DW69_9PLEO</name>
<reference evidence="2 3" key="1">
    <citation type="journal article" date="2018" name="Sci. Rep.">
        <title>Comparative genomics provides insights into the lifestyle and reveals functional heterogeneity of dark septate endophytic fungi.</title>
        <authorList>
            <person name="Knapp D.G."/>
            <person name="Nemeth J.B."/>
            <person name="Barry K."/>
            <person name="Hainaut M."/>
            <person name="Henrissat B."/>
            <person name="Johnson J."/>
            <person name="Kuo A."/>
            <person name="Lim J.H.P."/>
            <person name="Lipzen A."/>
            <person name="Nolan M."/>
            <person name="Ohm R.A."/>
            <person name="Tamas L."/>
            <person name="Grigoriev I.V."/>
            <person name="Spatafora J.W."/>
            <person name="Nagy L.G."/>
            <person name="Kovacs G.M."/>
        </authorList>
    </citation>
    <scope>NUCLEOTIDE SEQUENCE [LARGE SCALE GENOMIC DNA]</scope>
    <source>
        <strain evidence="2 3">DSE2036</strain>
    </source>
</reference>
<dbReference type="Proteomes" id="UP000244855">
    <property type="component" value="Unassembled WGS sequence"/>
</dbReference>
<accession>A0A2V1DW69</accession>